<evidence type="ECO:0000313" key="3">
    <source>
        <dbReference type="Proteomes" id="UP000219182"/>
    </source>
</evidence>
<dbReference type="AlphaFoldDB" id="A0A2A6FIN5"/>
<evidence type="ECO:0000313" key="2">
    <source>
        <dbReference type="EMBL" id="PDQ21516.1"/>
    </source>
</evidence>
<feature type="transmembrane region" description="Helical" evidence="1">
    <location>
        <begin position="51"/>
        <end position="72"/>
    </location>
</feature>
<name>A0A2A6FIN5_9HYPH</name>
<reference evidence="2 3" key="1">
    <citation type="submission" date="2017-09" db="EMBL/GenBank/DDBJ databases">
        <title>Mesorhizobum sanjuanii sp. nov. isolated from nodules of Lotus tenuis in saline-alkaline lowlands of Flooding Pampa.</title>
        <authorList>
            <person name="Sannazzaro A.I."/>
            <person name="Torres Tejerizo G.A."/>
            <person name="Fontana F."/>
            <person name="Cumpa Velazquez L.M."/>
            <person name="Hansen L."/>
            <person name="Pistorio M."/>
            <person name="Estrella M.J."/>
        </authorList>
    </citation>
    <scope>NUCLEOTIDE SEQUENCE [LARGE SCALE GENOMIC DNA]</scope>
    <source>
        <strain evidence="2 3">BSA136</strain>
    </source>
</reference>
<keyword evidence="1" id="KW-0472">Membrane</keyword>
<protein>
    <submittedName>
        <fullName evidence="2">Uncharacterized protein</fullName>
    </submittedName>
</protein>
<proteinExistence type="predicted"/>
<gene>
    <name evidence="2" type="ORF">CN311_08525</name>
</gene>
<dbReference type="Proteomes" id="UP000219182">
    <property type="component" value="Unassembled WGS sequence"/>
</dbReference>
<keyword evidence="1" id="KW-1133">Transmembrane helix</keyword>
<dbReference type="EMBL" id="NWQG01000045">
    <property type="protein sequence ID" value="PDQ21516.1"/>
    <property type="molecule type" value="Genomic_DNA"/>
</dbReference>
<keyword evidence="1" id="KW-0812">Transmembrane</keyword>
<evidence type="ECO:0000256" key="1">
    <source>
        <dbReference type="SAM" id="Phobius"/>
    </source>
</evidence>
<sequence length="77" mass="8473">MVMLSWLGVLFILIGVKYAMAPLPPMTENDPARRQTGALEPKHRIGPAQSWRALCFFVLGTGTLILGFFDVWEPAAG</sequence>
<accession>A0A2A6FIN5</accession>
<organism evidence="2 3">
    <name type="scientific">Mesorhizobium sanjuanii</name>
    <dbReference type="NCBI Taxonomy" id="2037900"/>
    <lineage>
        <taxon>Bacteria</taxon>
        <taxon>Pseudomonadati</taxon>
        <taxon>Pseudomonadota</taxon>
        <taxon>Alphaproteobacteria</taxon>
        <taxon>Hyphomicrobiales</taxon>
        <taxon>Phyllobacteriaceae</taxon>
        <taxon>Mesorhizobium</taxon>
    </lineage>
</organism>
<comment type="caution">
    <text evidence="2">The sequence shown here is derived from an EMBL/GenBank/DDBJ whole genome shotgun (WGS) entry which is preliminary data.</text>
</comment>
<keyword evidence="3" id="KW-1185">Reference proteome</keyword>